<organism evidence="1">
    <name type="scientific">Arundo donax</name>
    <name type="common">Giant reed</name>
    <name type="synonym">Donax arundinaceus</name>
    <dbReference type="NCBI Taxonomy" id="35708"/>
    <lineage>
        <taxon>Eukaryota</taxon>
        <taxon>Viridiplantae</taxon>
        <taxon>Streptophyta</taxon>
        <taxon>Embryophyta</taxon>
        <taxon>Tracheophyta</taxon>
        <taxon>Spermatophyta</taxon>
        <taxon>Magnoliopsida</taxon>
        <taxon>Liliopsida</taxon>
        <taxon>Poales</taxon>
        <taxon>Poaceae</taxon>
        <taxon>PACMAD clade</taxon>
        <taxon>Arundinoideae</taxon>
        <taxon>Arundineae</taxon>
        <taxon>Arundo</taxon>
    </lineage>
</organism>
<evidence type="ECO:0000313" key="1">
    <source>
        <dbReference type="EMBL" id="JAD65729.1"/>
    </source>
</evidence>
<reference evidence="1" key="1">
    <citation type="submission" date="2014-09" db="EMBL/GenBank/DDBJ databases">
        <authorList>
            <person name="Magalhaes I.L.F."/>
            <person name="Oliveira U."/>
            <person name="Santos F.R."/>
            <person name="Vidigal T.H.D.A."/>
            <person name="Brescovit A.D."/>
            <person name="Santos A.J."/>
        </authorList>
    </citation>
    <scope>NUCLEOTIDE SEQUENCE</scope>
    <source>
        <tissue evidence="1">Shoot tissue taken approximately 20 cm above the soil surface</tissue>
    </source>
</reference>
<dbReference type="AlphaFoldDB" id="A0A0A9BP57"/>
<proteinExistence type="predicted"/>
<accession>A0A0A9BP57</accession>
<protein>
    <submittedName>
        <fullName evidence="1">Uncharacterized protein</fullName>
    </submittedName>
</protein>
<sequence length="30" mass="3340">MIVPTMKSLLRCPTGQKALLARKQNMPCLP</sequence>
<dbReference type="EMBL" id="GBRH01232166">
    <property type="protein sequence ID" value="JAD65729.1"/>
    <property type="molecule type" value="Transcribed_RNA"/>
</dbReference>
<reference evidence="1" key="2">
    <citation type="journal article" date="2015" name="Data Brief">
        <title>Shoot transcriptome of the giant reed, Arundo donax.</title>
        <authorList>
            <person name="Barrero R.A."/>
            <person name="Guerrero F.D."/>
            <person name="Moolhuijzen P."/>
            <person name="Goolsby J.A."/>
            <person name="Tidwell J."/>
            <person name="Bellgard S.E."/>
            <person name="Bellgard M.I."/>
        </authorList>
    </citation>
    <scope>NUCLEOTIDE SEQUENCE</scope>
    <source>
        <tissue evidence="1">Shoot tissue taken approximately 20 cm above the soil surface</tissue>
    </source>
</reference>
<name>A0A0A9BP57_ARUDO</name>